<organism evidence="3 4">
    <name type="scientific">Metallosphaera hakonensis JCM 8857 = DSM 7519</name>
    <dbReference type="NCBI Taxonomy" id="1293036"/>
    <lineage>
        <taxon>Archaea</taxon>
        <taxon>Thermoproteota</taxon>
        <taxon>Thermoprotei</taxon>
        <taxon>Sulfolobales</taxon>
        <taxon>Sulfolobaceae</taxon>
        <taxon>Metallosphaera</taxon>
    </lineage>
</organism>
<feature type="domain" description="Amidohydrolase-related" evidence="2">
    <location>
        <begin position="4"/>
        <end position="280"/>
    </location>
</feature>
<name>A0A2U9IRL4_9CREN</name>
<sequence>MAFIDSHTHLWFKGAVTQEMRENWSRVGYEIPVLEKDQVIREMDEADLEFVVIIAYPMRRLWGAREDFAIRMIQEARDFPNRFSIVGGVEVNQLTLEETRKWLEAQYSAGVSGFKLHPPHMWIKPNDYREEERGMNQLELLYEFAQDHDLPVVIHTGTSFFLPARNKYGDPIYLDDVSVDFPRLKIIMAHLGRPNWVETAFQLLRIRKNIMGDLSSIPPRRMLEYFPRLEEVSDKLLYGSDSGGPGVKGLKAHLEGFLQVKIQESSKVKIAHDNPKMVFRTIER</sequence>
<keyword evidence="4" id="KW-1185">Reference proteome</keyword>
<dbReference type="EMBL" id="CP029287">
    <property type="protein sequence ID" value="AWR98672.1"/>
    <property type="molecule type" value="Genomic_DNA"/>
</dbReference>
<dbReference type="SUPFAM" id="SSF51556">
    <property type="entry name" value="Metallo-dependent hydrolases"/>
    <property type="match status" value="1"/>
</dbReference>
<dbReference type="GO" id="GO:0016787">
    <property type="term" value="F:hydrolase activity"/>
    <property type="evidence" value="ECO:0007669"/>
    <property type="project" value="UniProtKB-KW"/>
</dbReference>
<dbReference type="AlphaFoldDB" id="A0A2U9IRL4"/>
<reference evidence="3 4" key="1">
    <citation type="submission" date="2018-05" db="EMBL/GenBank/DDBJ databases">
        <title>Complete Genome Sequences of Extremely Thermoacidophilic, Metal-Mobilizing Type-Strain Members of the Archaeal Family Sulfolobaceae: Acidianus brierleyi DSM-1651T, Acidianus sulfidivorans DSM-18786T, Metallosphaera hakonensis DSM-7519T, and Metallosphaera prunae DSM-10039T.</title>
        <authorList>
            <person name="Counts J.A."/>
            <person name="Kelly R.M."/>
        </authorList>
    </citation>
    <scope>NUCLEOTIDE SEQUENCE [LARGE SCALE GENOMIC DNA]</scope>
    <source>
        <strain evidence="3 4">HO1-1</strain>
    </source>
</reference>
<proteinExistence type="predicted"/>
<dbReference type="InterPro" id="IPR032466">
    <property type="entry name" value="Metal_Hydrolase"/>
</dbReference>
<protein>
    <submittedName>
        <fullName evidence="3">Amidohydrolase</fullName>
    </submittedName>
</protein>
<accession>A0A2U9IRL4</accession>
<keyword evidence="1" id="KW-0456">Lyase</keyword>
<dbReference type="GeneID" id="36834070"/>
<reference evidence="4" key="3">
    <citation type="submission" date="2020-03" db="EMBL/GenBank/DDBJ databases">
        <title>Sequencing and Assembly of Multiple Reported Metal-Biooxidizing Members of the Extremely Thermoacidophilic Archaeal Family Sulfolobaceae.</title>
        <authorList>
            <person name="Counts J.A."/>
            <person name="Kelly R.M."/>
        </authorList>
    </citation>
    <scope>NUCLEOTIDE SEQUENCE [LARGE SCALE GENOMIC DNA]</scope>
    <source>
        <strain evidence="4">HO1-1</strain>
    </source>
</reference>
<evidence type="ECO:0000313" key="4">
    <source>
        <dbReference type="Proteomes" id="UP000247586"/>
    </source>
</evidence>
<evidence type="ECO:0000256" key="1">
    <source>
        <dbReference type="ARBA" id="ARBA00023239"/>
    </source>
</evidence>
<dbReference type="RefSeq" id="WP_054837049.1">
    <property type="nucleotide sequence ID" value="NZ_BBBA01000021.1"/>
</dbReference>
<dbReference type="InterPro" id="IPR006680">
    <property type="entry name" value="Amidohydro-rel"/>
</dbReference>
<evidence type="ECO:0000259" key="2">
    <source>
        <dbReference type="Pfam" id="PF04909"/>
    </source>
</evidence>
<dbReference type="Pfam" id="PF04909">
    <property type="entry name" value="Amidohydro_2"/>
    <property type="match status" value="1"/>
</dbReference>
<gene>
    <name evidence="3" type="ORF">DFR87_01970</name>
</gene>
<dbReference type="PANTHER" id="PTHR21240">
    <property type="entry name" value="2-AMINO-3-CARBOXYLMUCONATE-6-SEMIALDEHYDE DECARBOXYLASE"/>
    <property type="match status" value="1"/>
</dbReference>
<reference evidence="4" key="2">
    <citation type="submission" date="2020-03" db="EMBL/GenBank/DDBJ databases">
        <title>Complete Genome Sequences of Extremely Thermoacidophilic, Metal-Mobilizing Type-Strain Members of the Archaeal Family Sulfolobaceae: Acidianus brierleyi DSM-1651T, Acidianus sulfidivorans DSM-18786T, Metallosphaera hakonensis DSM-7519T, and Metallosphaera prunae DSM-10039T.</title>
        <authorList>
            <person name="Counts J.A."/>
            <person name="Kelly R.M."/>
        </authorList>
    </citation>
    <scope>NUCLEOTIDE SEQUENCE [LARGE SCALE GENOMIC DNA]</scope>
    <source>
        <strain evidence="4">HO1-1</strain>
    </source>
</reference>
<evidence type="ECO:0000313" key="3">
    <source>
        <dbReference type="EMBL" id="AWR98672.1"/>
    </source>
</evidence>
<dbReference type="InterPro" id="IPR032465">
    <property type="entry name" value="ACMSD"/>
</dbReference>
<dbReference type="KEGG" id="mhk:DFR87_01970"/>
<dbReference type="PANTHER" id="PTHR21240:SF19">
    <property type="entry name" value="CATALYTIC_ HYDROLASE"/>
    <property type="match status" value="1"/>
</dbReference>
<dbReference type="Proteomes" id="UP000247586">
    <property type="component" value="Chromosome"/>
</dbReference>
<dbReference type="STRING" id="1293036.GCA_001315825_02309"/>
<keyword evidence="3" id="KW-0378">Hydrolase</keyword>
<dbReference type="Gene3D" id="3.20.20.140">
    <property type="entry name" value="Metal-dependent hydrolases"/>
    <property type="match status" value="1"/>
</dbReference>
<dbReference type="CDD" id="cd01292">
    <property type="entry name" value="metallo-dependent_hydrolases"/>
    <property type="match status" value="1"/>
</dbReference>
<dbReference type="GO" id="GO:0016831">
    <property type="term" value="F:carboxy-lyase activity"/>
    <property type="evidence" value="ECO:0007669"/>
    <property type="project" value="InterPro"/>
</dbReference>
<dbReference type="OrthoDB" id="34429at2157"/>